<evidence type="ECO:0000313" key="6">
    <source>
        <dbReference type="EMBL" id="TFY54160.1"/>
    </source>
</evidence>
<evidence type="ECO:0000256" key="4">
    <source>
        <dbReference type="SAM" id="Phobius"/>
    </source>
</evidence>
<dbReference type="GO" id="GO:0016020">
    <property type="term" value="C:membrane"/>
    <property type="evidence" value="ECO:0007669"/>
    <property type="project" value="UniProtKB-SubCell"/>
</dbReference>
<feature type="compositionally biased region" description="Polar residues" evidence="3">
    <location>
        <begin position="7"/>
        <end position="23"/>
    </location>
</feature>
<evidence type="ECO:0000313" key="7">
    <source>
        <dbReference type="Proteomes" id="UP000298390"/>
    </source>
</evidence>
<dbReference type="PANTHER" id="PTHR11360:SF234">
    <property type="entry name" value="MFS-TYPE TRANSPORTER DBAD-RELATED"/>
    <property type="match status" value="1"/>
</dbReference>
<feature type="transmembrane region" description="Helical" evidence="4">
    <location>
        <begin position="204"/>
        <end position="224"/>
    </location>
</feature>
<feature type="region of interest" description="Disordered" evidence="3">
    <location>
        <begin position="1"/>
        <end position="70"/>
    </location>
</feature>
<accession>A0A4Y9XVJ4</accession>
<dbReference type="Proteomes" id="UP000298390">
    <property type="component" value="Unassembled WGS sequence"/>
</dbReference>
<proteinExistence type="inferred from homology"/>
<feature type="transmembrane region" description="Helical" evidence="4">
    <location>
        <begin position="147"/>
        <end position="164"/>
    </location>
</feature>
<sequence length="466" mass="49365">MAAEQAGQATPQGSRTRASSIDKSTIRGTDENISKKSKEAEGDKDYEKREKDESTAKEVSSSEQPEDGGFPDGGLRAWLVALGVGCGIAATFGFVNAWGVFQAYYEETMLPTTPPSTIAWIGSTQYALVFIPGLLCGRLFDMGYFKGPLVCASALLVAATFLVAECTEFWQLMLCQGLAVGFACGAIFGPQLGILPHWFKRKLGLAYGLTATGSSVGGALFPIATRNLIEQVGFKWTMRILGFILLFLLGICILTTERRLPPKKESGPFLSFQAFKKPAYTLYSAAAFVNFLGLYTVLTYIDISAQGTSVPENLSFYLLPIANAGSLVGRVAAGLLADKYGPLNVITPANVVAGIMTYAWPFAGGTAGYIVIAILYGMASGIFASLVAKPIVSMGEIKDVGARVGMAFTLLALGALAGPPISGAIQTATGSYKAVGYYAGTTIEVAVILLMLSRYYVLGGKLWGKC</sequence>
<evidence type="ECO:0000256" key="3">
    <source>
        <dbReference type="SAM" id="MobiDB-lite"/>
    </source>
</evidence>
<feature type="transmembrane region" description="Helical" evidence="4">
    <location>
        <begin position="367"/>
        <end position="388"/>
    </location>
</feature>
<name>A0A4Y9XVJ4_9APHY</name>
<feature type="domain" description="Major facilitator superfamily (MFS) profile" evidence="5">
    <location>
        <begin position="279"/>
        <end position="466"/>
    </location>
</feature>
<comment type="similarity">
    <text evidence="2">Belongs to the major facilitator superfamily. Monocarboxylate porter (TC 2.A.1.13) family.</text>
</comment>
<keyword evidence="4" id="KW-0472">Membrane</keyword>
<protein>
    <recommendedName>
        <fullName evidence="5">Major facilitator superfamily (MFS) profile domain-containing protein</fullName>
    </recommendedName>
</protein>
<comment type="subcellular location">
    <subcellularLocation>
        <location evidence="1">Membrane</location>
        <topology evidence="1">Multi-pass membrane protein</topology>
    </subcellularLocation>
</comment>
<dbReference type="InterPro" id="IPR020846">
    <property type="entry name" value="MFS_dom"/>
</dbReference>
<gene>
    <name evidence="6" type="ORF">EVJ58_g9023</name>
</gene>
<keyword evidence="4" id="KW-0812">Transmembrane</keyword>
<dbReference type="Pfam" id="PF07690">
    <property type="entry name" value="MFS_1"/>
    <property type="match status" value="1"/>
</dbReference>
<evidence type="ECO:0000256" key="2">
    <source>
        <dbReference type="ARBA" id="ARBA00006727"/>
    </source>
</evidence>
<evidence type="ECO:0000256" key="1">
    <source>
        <dbReference type="ARBA" id="ARBA00004141"/>
    </source>
</evidence>
<dbReference type="AlphaFoldDB" id="A0A4Y9XVJ4"/>
<organism evidence="6 7">
    <name type="scientific">Rhodofomes roseus</name>
    <dbReference type="NCBI Taxonomy" id="34475"/>
    <lineage>
        <taxon>Eukaryota</taxon>
        <taxon>Fungi</taxon>
        <taxon>Dikarya</taxon>
        <taxon>Basidiomycota</taxon>
        <taxon>Agaricomycotina</taxon>
        <taxon>Agaricomycetes</taxon>
        <taxon>Polyporales</taxon>
        <taxon>Rhodofomes</taxon>
    </lineage>
</organism>
<comment type="caution">
    <text evidence="6">The sequence shown here is derived from an EMBL/GenBank/DDBJ whole genome shotgun (WGS) entry which is preliminary data.</text>
</comment>
<feature type="transmembrane region" description="Helical" evidence="4">
    <location>
        <begin position="77"/>
        <end position="98"/>
    </location>
</feature>
<dbReference type="SUPFAM" id="SSF103473">
    <property type="entry name" value="MFS general substrate transporter"/>
    <property type="match status" value="1"/>
</dbReference>
<dbReference type="EMBL" id="SEKV01000731">
    <property type="protein sequence ID" value="TFY54160.1"/>
    <property type="molecule type" value="Genomic_DNA"/>
</dbReference>
<dbReference type="InterPro" id="IPR036259">
    <property type="entry name" value="MFS_trans_sf"/>
</dbReference>
<dbReference type="GO" id="GO:0022857">
    <property type="term" value="F:transmembrane transporter activity"/>
    <property type="evidence" value="ECO:0007669"/>
    <property type="project" value="InterPro"/>
</dbReference>
<dbReference type="PANTHER" id="PTHR11360">
    <property type="entry name" value="MONOCARBOXYLATE TRANSPORTER"/>
    <property type="match status" value="1"/>
</dbReference>
<feature type="transmembrane region" description="Helical" evidence="4">
    <location>
        <begin position="280"/>
        <end position="301"/>
    </location>
</feature>
<keyword evidence="4" id="KW-1133">Transmembrane helix</keyword>
<feature type="transmembrane region" description="Helical" evidence="4">
    <location>
        <begin position="437"/>
        <end position="457"/>
    </location>
</feature>
<feature type="transmembrane region" description="Helical" evidence="4">
    <location>
        <begin position="170"/>
        <end position="192"/>
    </location>
</feature>
<dbReference type="InterPro" id="IPR050327">
    <property type="entry name" value="Proton-linked_MCT"/>
</dbReference>
<feature type="transmembrane region" description="Helical" evidence="4">
    <location>
        <begin position="236"/>
        <end position="256"/>
    </location>
</feature>
<feature type="transmembrane region" description="Helical" evidence="4">
    <location>
        <begin position="316"/>
        <end position="336"/>
    </location>
</feature>
<feature type="transmembrane region" description="Helical" evidence="4">
    <location>
        <begin position="400"/>
        <end position="417"/>
    </location>
</feature>
<evidence type="ECO:0000259" key="5">
    <source>
        <dbReference type="PROSITE" id="PS50850"/>
    </source>
</evidence>
<feature type="transmembrane region" description="Helical" evidence="4">
    <location>
        <begin position="118"/>
        <end position="140"/>
    </location>
</feature>
<feature type="transmembrane region" description="Helical" evidence="4">
    <location>
        <begin position="343"/>
        <end position="361"/>
    </location>
</feature>
<feature type="compositionally biased region" description="Basic and acidic residues" evidence="3">
    <location>
        <begin position="24"/>
        <end position="56"/>
    </location>
</feature>
<dbReference type="InterPro" id="IPR011701">
    <property type="entry name" value="MFS"/>
</dbReference>
<dbReference type="PROSITE" id="PS50850">
    <property type="entry name" value="MFS"/>
    <property type="match status" value="1"/>
</dbReference>
<reference evidence="6 7" key="1">
    <citation type="submission" date="2019-01" db="EMBL/GenBank/DDBJ databases">
        <title>Genome sequencing of the rare red list fungi Fomitopsis rosea.</title>
        <authorList>
            <person name="Buettner E."/>
            <person name="Kellner H."/>
        </authorList>
    </citation>
    <scope>NUCLEOTIDE SEQUENCE [LARGE SCALE GENOMIC DNA]</scope>
    <source>
        <strain evidence="6 7">DSM 105464</strain>
    </source>
</reference>
<dbReference type="Gene3D" id="1.20.1250.20">
    <property type="entry name" value="MFS general substrate transporter like domains"/>
    <property type="match status" value="2"/>
</dbReference>